<dbReference type="FunFam" id="3.40.50.300:FF:000521">
    <property type="entry name" value="Type II secretion system protein E"/>
    <property type="match status" value="1"/>
</dbReference>
<dbReference type="InterPro" id="IPR018076">
    <property type="entry name" value="T2SS_GspF_dom"/>
</dbReference>
<feature type="compositionally biased region" description="Acidic residues" evidence="7">
    <location>
        <begin position="1941"/>
        <end position="1953"/>
    </location>
</feature>
<evidence type="ECO:0000256" key="7">
    <source>
        <dbReference type="SAM" id="MobiDB-lite"/>
    </source>
</evidence>
<feature type="repeat" description="TPR" evidence="6">
    <location>
        <begin position="2204"/>
        <end position="2237"/>
    </location>
</feature>
<evidence type="ECO:0000313" key="11">
    <source>
        <dbReference type="EMBL" id="CAI3972200.1"/>
    </source>
</evidence>
<keyword evidence="4 8" id="KW-1133">Transmembrane helix</keyword>
<reference evidence="11" key="1">
    <citation type="submission" date="2022-10" db="EMBL/GenBank/DDBJ databases">
        <authorList>
            <person name="Chen Y."/>
            <person name="Dougan E. K."/>
            <person name="Chan C."/>
            <person name="Rhodes N."/>
            <person name="Thang M."/>
        </authorList>
    </citation>
    <scope>NUCLEOTIDE SEQUENCE</scope>
</reference>
<dbReference type="Pfam" id="PF00482">
    <property type="entry name" value="T2SSF"/>
    <property type="match status" value="2"/>
</dbReference>
<evidence type="ECO:0000259" key="9">
    <source>
        <dbReference type="Pfam" id="PF00437"/>
    </source>
</evidence>
<protein>
    <submittedName>
        <fullName evidence="13">Conjugal transfer protein MT3759</fullName>
    </submittedName>
</protein>
<feature type="transmembrane region" description="Helical" evidence="8">
    <location>
        <begin position="1250"/>
        <end position="1269"/>
    </location>
</feature>
<feature type="transmembrane region" description="Helical" evidence="8">
    <location>
        <begin position="718"/>
        <end position="739"/>
    </location>
</feature>
<feature type="region of interest" description="Disordered" evidence="7">
    <location>
        <begin position="749"/>
        <end position="773"/>
    </location>
</feature>
<organism evidence="11">
    <name type="scientific">Cladocopium goreaui</name>
    <dbReference type="NCBI Taxonomy" id="2562237"/>
    <lineage>
        <taxon>Eukaryota</taxon>
        <taxon>Sar</taxon>
        <taxon>Alveolata</taxon>
        <taxon>Dinophyceae</taxon>
        <taxon>Suessiales</taxon>
        <taxon>Symbiodiniaceae</taxon>
        <taxon>Cladocopium</taxon>
    </lineage>
</organism>
<dbReference type="InterPro" id="IPR011990">
    <property type="entry name" value="TPR-like_helical_dom_sf"/>
</dbReference>
<dbReference type="EMBL" id="CAMXCT010000001">
    <property type="protein sequence ID" value="CAI3972200.1"/>
    <property type="molecule type" value="Genomic_DNA"/>
</dbReference>
<feature type="region of interest" description="Disordered" evidence="7">
    <location>
        <begin position="2633"/>
        <end position="2667"/>
    </location>
</feature>
<keyword evidence="3 8" id="KW-0812">Transmembrane</keyword>
<feature type="domain" description="Type II secretion system protein GspF" evidence="10">
    <location>
        <begin position="884"/>
        <end position="1012"/>
    </location>
</feature>
<keyword evidence="5 8" id="KW-0472">Membrane</keyword>
<feature type="transmembrane region" description="Helical" evidence="8">
    <location>
        <begin position="2083"/>
        <end position="2102"/>
    </location>
</feature>
<dbReference type="InterPro" id="IPR042094">
    <property type="entry name" value="T2SS_GspF_sf"/>
</dbReference>
<feature type="compositionally biased region" description="Low complexity" evidence="7">
    <location>
        <begin position="2655"/>
        <end position="2667"/>
    </location>
</feature>
<feature type="repeat" description="TPR" evidence="6">
    <location>
        <begin position="2459"/>
        <end position="2492"/>
    </location>
</feature>
<feature type="transmembrane region" description="Helical" evidence="8">
    <location>
        <begin position="818"/>
        <end position="841"/>
    </location>
</feature>
<feature type="transmembrane region" description="Helical" evidence="8">
    <location>
        <begin position="995"/>
        <end position="1020"/>
    </location>
</feature>
<feature type="transmembrane region" description="Helical" evidence="8">
    <location>
        <begin position="2109"/>
        <end position="2133"/>
    </location>
</feature>
<feature type="transmembrane region" description="Helical" evidence="8">
    <location>
        <begin position="1963"/>
        <end position="1992"/>
    </location>
</feature>
<name>A0A9P1FEX2_9DINO</name>
<dbReference type="Gene3D" id="3.40.50.300">
    <property type="entry name" value="P-loop containing nucleotide triphosphate hydrolases"/>
    <property type="match status" value="1"/>
</dbReference>
<dbReference type="Gene3D" id="1.25.40.10">
    <property type="entry name" value="Tetratricopeptide repeat domain"/>
    <property type="match status" value="3"/>
</dbReference>
<evidence type="ECO:0000313" key="13">
    <source>
        <dbReference type="EMBL" id="CAL4759512.1"/>
    </source>
</evidence>
<feature type="transmembrane region" description="Helical" evidence="8">
    <location>
        <begin position="1330"/>
        <end position="1349"/>
    </location>
</feature>
<evidence type="ECO:0000313" key="14">
    <source>
        <dbReference type="Proteomes" id="UP001152797"/>
    </source>
</evidence>
<feature type="region of interest" description="Disordered" evidence="7">
    <location>
        <begin position="1426"/>
        <end position="1464"/>
    </location>
</feature>
<feature type="transmembrane region" description="Helical" evidence="8">
    <location>
        <begin position="1842"/>
        <end position="1861"/>
    </location>
</feature>
<feature type="compositionally biased region" description="Polar residues" evidence="7">
    <location>
        <begin position="1426"/>
        <end position="1435"/>
    </location>
</feature>
<comment type="caution">
    <text evidence="11">The sequence shown here is derived from an EMBL/GenBank/DDBJ whole genome shotgun (WGS) entry which is preliminary data.</text>
</comment>
<feature type="transmembrane region" description="Helical" evidence="8">
    <location>
        <begin position="1760"/>
        <end position="1781"/>
    </location>
</feature>
<evidence type="ECO:0000256" key="2">
    <source>
        <dbReference type="ARBA" id="ARBA00022475"/>
    </source>
</evidence>
<feature type="transmembrane region" description="Helical" evidence="8">
    <location>
        <begin position="2139"/>
        <end position="2156"/>
    </location>
</feature>
<feature type="repeat" description="TPR" evidence="6">
    <location>
        <begin position="2272"/>
        <end position="2305"/>
    </location>
</feature>
<feature type="domain" description="Type II secretion system protein GspF" evidence="10">
    <location>
        <begin position="570"/>
        <end position="694"/>
    </location>
</feature>
<comment type="subcellular location">
    <subcellularLocation>
        <location evidence="1">Cell membrane</location>
        <topology evidence="1">Multi-pass membrane protein</topology>
    </subcellularLocation>
</comment>
<dbReference type="Pfam" id="PF00437">
    <property type="entry name" value="T2SSE"/>
    <property type="match status" value="1"/>
</dbReference>
<feature type="region of interest" description="Disordered" evidence="7">
    <location>
        <begin position="1922"/>
        <end position="1953"/>
    </location>
</feature>
<feature type="transmembrane region" description="Helical" evidence="8">
    <location>
        <begin position="1063"/>
        <end position="1081"/>
    </location>
</feature>
<dbReference type="PANTHER" id="PTHR35007">
    <property type="entry name" value="INTEGRAL MEMBRANE PROTEIN-RELATED"/>
    <property type="match status" value="1"/>
</dbReference>
<feature type="repeat" description="TPR" evidence="6">
    <location>
        <begin position="1504"/>
        <end position="1537"/>
    </location>
</feature>
<dbReference type="EMBL" id="CAMXCT020000001">
    <property type="protein sequence ID" value="CAL1125575.1"/>
    <property type="molecule type" value="Genomic_DNA"/>
</dbReference>
<dbReference type="GO" id="GO:0005886">
    <property type="term" value="C:plasma membrane"/>
    <property type="evidence" value="ECO:0007669"/>
    <property type="project" value="UniProtKB-SubCell"/>
</dbReference>
<feature type="transmembrane region" description="Helical" evidence="8">
    <location>
        <begin position="2163"/>
        <end position="2180"/>
    </location>
</feature>
<feature type="transmembrane region" description="Helical" evidence="8">
    <location>
        <begin position="847"/>
        <end position="868"/>
    </location>
</feature>
<feature type="domain" description="Bacterial type II secretion system protein E" evidence="9">
    <location>
        <begin position="84"/>
        <end position="359"/>
    </location>
</feature>
<dbReference type="Proteomes" id="UP001152797">
    <property type="component" value="Unassembled WGS sequence"/>
</dbReference>
<reference evidence="12" key="2">
    <citation type="submission" date="2024-04" db="EMBL/GenBank/DDBJ databases">
        <authorList>
            <person name="Chen Y."/>
            <person name="Shah S."/>
            <person name="Dougan E. K."/>
            <person name="Thang M."/>
            <person name="Chan C."/>
        </authorList>
    </citation>
    <scope>NUCLEOTIDE SEQUENCE [LARGE SCALE GENOMIC DNA]</scope>
</reference>
<feature type="repeat" description="TPR" evidence="6">
    <location>
        <begin position="2493"/>
        <end position="2526"/>
    </location>
</feature>
<gene>
    <name evidence="11" type="ORF">C1SCF055_LOCUS790</name>
</gene>
<dbReference type="CDD" id="cd01130">
    <property type="entry name" value="VirB11-like_ATPase"/>
    <property type="match status" value="1"/>
</dbReference>
<evidence type="ECO:0000259" key="10">
    <source>
        <dbReference type="Pfam" id="PF00482"/>
    </source>
</evidence>
<evidence type="ECO:0000256" key="8">
    <source>
        <dbReference type="SAM" id="Phobius"/>
    </source>
</evidence>
<dbReference type="Pfam" id="PF13424">
    <property type="entry name" value="TPR_12"/>
    <property type="match status" value="1"/>
</dbReference>
<evidence type="ECO:0000256" key="1">
    <source>
        <dbReference type="ARBA" id="ARBA00004651"/>
    </source>
</evidence>
<dbReference type="InterPro" id="IPR019734">
    <property type="entry name" value="TPR_rpt"/>
</dbReference>
<dbReference type="Gene3D" id="3.30.450.380">
    <property type="match status" value="1"/>
</dbReference>
<feature type="transmembrane region" description="Helical" evidence="8">
    <location>
        <begin position="511"/>
        <end position="529"/>
    </location>
</feature>
<dbReference type="InterPro" id="IPR027417">
    <property type="entry name" value="P-loop_NTPase"/>
</dbReference>
<dbReference type="SUPFAM" id="SSF48452">
    <property type="entry name" value="TPR-like"/>
    <property type="match status" value="3"/>
</dbReference>
<dbReference type="SMART" id="SM00028">
    <property type="entry name" value="TPR"/>
    <property type="match status" value="14"/>
</dbReference>
<feature type="transmembrane region" description="Helical" evidence="8">
    <location>
        <begin position="423"/>
        <end position="442"/>
    </location>
</feature>
<keyword evidence="2" id="KW-1003">Cell membrane</keyword>
<evidence type="ECO:0000256" key="4">
    <source>
        <dbReference type="ARBA" id="ARBA00022989"/>
    </source>
</evidence>
<dbReference type="PANTHER" id="PTHR35007:SF1">
    <property type="entry name" value="PILUS ASSEMBLY PROTEIN"/>
    <property type="match status" value="1"/>
</dbReference>
<feature type="transmembrane region" description="Helical" evidence="8">
    <location>
        <begin position="1868"/>
        <end position="1884"/>
    </location>
</feature>
<accession>A0A9P1FEX2</accession>
<evidence type="ECO:0000256" key="6">
    <source>
        <dbReference type="PROSITE-ProRule" id="PRU00339"/>
    </source>
</evidence>
<dbReference type="PROSITE" id="PS50005">
    <property type="entry name" value="TPR"/>
    <property type="match status" value="9"/>
</dbReference>
<feature type="transmembrane region" description="Helical" evidence="8">
    <location>
        <begin position="2012"/>
        <end position="2032"/>
    </location>
</feature>
<dbReference type="OrthoDB" id="10441424at2759"/>
<dbReference type="EMBL" id="CAMXCT030000001">
    <property type="protein sequence ID" value="CAL4759512.1"/>
    <property type="molecule type" value="Genomic_DNA"/>
</dbReference>
<feature type="repeat" description="TPR" evidence="6">
    <location>
        <begin position="2238"/>
        <end position="2271"/>
    </location>
</feature>
<dbReference type="Pfam" id="PF13414">
    <property type="entry name" value="TPR_11"/>
    <property type="match status" value="1"/>
</dbReference>
<feature type="repeat" description="TPR" evidence="6">
    <location>
        <begin position="2425"/>
        <end position="2458"/>
    </location>
</feature>
<feature type="transmembrane region" description="Helical" evidence="8">
    <location>
        <begin position="535"/>
        <end position="553"/>
    </location>
</feature>
<feature type="compositionally biased region" description="Basic and acidic residues" evidence="7">
    <location>
        <begin position="1924"/>
        <end position="1938"/>
    </location>
</feature>
<evidence type="ECO:0000313" key="12">
    <source>
        <dbReference type="EMBL" id="CAL1125575.1"/>
    </source>
</evidence>
<keyword evidence="6" id="KW-0802">TPR repeat</keyword>
<feature type="transmembrane region" description="Helical" evidence="8">
    <location>
        <begin position="1890"/>
        <end position="1911"/>
    </location>
</feature>
<dbReference type="Gene3D" id="1.20.81.30">
    <property type="entry name" value="Type II secretion system (T2SS), domain F"/>
    <property type="match status" value="1"/>
</dbReference>
<feature type="transmembrane region" description="Helical" evidence="8">
    <location>
        <begin position="2044"/>
        <end position="2063"/>
    </location>
</feature>
<dbReference type="PROSITE" id="PS50293">
    <property type="entry name" value="TPR_REGION"/>
    <property type="match status" value="1"/>
</dbReference>
<dbReference type="Pfam" id="PF13374">
    <property type="entry name" value="TPR_10"/>
    <property type="match status" value="1"/>
</dbReference>
<dbReference type="InterPro" id="IPR001482">
    <property type="entry name" value="T2SS/T4SS_dom"/>
</dbReference>
<evidence type="ECO:0000256" key="3">
    <source>
        <dbReference type="ARBA" id="ARBA00022692"/>
    </source>
</evidence>
<sequence>MVKALPESTTAESSKEKEFDDLKRRIHGKLVDKLDLTRVGELEGDTLRREIRLVVEHLCDSEDTLLNRAERERLIEEVLDETFGLGPLEFLLKDATISDILINGPKSVYVERRGKMEKTNVVFRDNNHLLQIIDRIVSKVGRRVDEVCPMVDARLQDGSRVNAIIPPLALDGASVSIRRFGANPLKLEDLLNFKAFTPEMVMLLEGAMKARLNMIISGGTGSGKTTLLNTLSSFISNSDRIVTIEDAAELQLQQDHVVRLETRPPNIEGKGAITATDLVRNALRMRPERIIIGECRGPETLDMLQAMNTGHEGSLTTIHANTPRDGLARIETMITMAGFELPLKAMRQQIASAVDLIIQANRLQGGPRKVTHITEILGMEQDTIVMQDIYHYVQEGIDENGRAYGRFESTGIRPTFMDRLESAGVRLPASVSALVGAVAVLLRERTDSKAEDRIDLFTGNRKMKSGDKASDSVLAQPLNDMPSAMEEFFNRLTNLNLLFEQAHTSLQPSTFFAISAALGTSGAVIAWYLGSPFGVLPVAALFMSLLPLMWLLFRRRGRLKKFAAQLPDALELISRALRAGHSLAAGFNLVQEEMPNPIAEEFGRVFDEQNLGIPFDEALEAMTDRVPNLDLRFFATALILQRQTGGDLAEILDKIGHLIRERFRIWGQVQALTGEGRLSGIVLLALPPVLFLAVYQLNPAYMTVLFTDPLGLINFTELLPIAIFGMFAAAAWWILDLLADKKSRASERLDELSHPELRRRSEAGGPAKKKDSMSRVIEKASPALAAPLQPKNELEVGKLKSRLTQAGFRGEATSSVYLGLKFLGLIIGLVGGGGALLGVYGMTQNSLMYTVFLAGGLFYLPDLVLLLISKHRKDAIFLGLPDALDLMVVCVEAGLGLDQAMRKVSEEMKKSCRVISEEFALSNFQLQMGRSRAEVLHELGFRTGVDDLRSLAAILIQADKFGSSIAQALRVQSESMRTRRRQLAEERAAKTAVKLIFPLVIFIFPGIFVVLVGPAAITMIREMFPAPSWAARPMHGCDPPKATRQSPAPWGCESGGYAMRRCLTATAVVALVLGSALPVSADWWPSKKSSFCCNYEQNKIWPLPYVYPDRAAAAAPFQIMINKGWQRQNTLGHYHFDEANRLTEAGRLKVQWILTDPALERRQVFVHAARTSEDTAVRIASVQDFLAVTRDGQEAAVAESNLAAPSYPADYVDEIGRKFRESIPLPAAGCRTRGPLDRERLQRERRGHGWRFYFGVFIVLLSLSGAVAVKLELPGTQQATQTIRENRVYLAVYEAVQPVTRVASGDLDYMERWINRQRTTQLLRCQVRKLVLASYVASIAMAISLVGCSSDQSLSSKSKSPWTSWTDKFKKDSDVALSGEVDYDKPYDEYASELSSRPMVSPALGLDGEPKESSIKRMASSVASSTKKMTSSVTDSVKRGARKAGDVVAPRDPTTMDPISVNSPTGKPDASFFVSIARVQEVAGNVEGAESSYKQALDTDKKDLEALLSYAHLMDRQGRLSEATELYQQATKYHPDSATALNDLSICYARQGMMGPSVDALSSAIKLEPQRKLYRNNIAKVLVKMDRVDEAYDHLAMVHGSGIAHYNIGYLLHEMGNNEAAIRHFGYAAAADPSLVEAQRWQHMLAGGQAQGNAVAADQRYHMVPQSAAPQGTAPVQATPVSSPLPAYPGFNNEYRGPLVTPNASTNPDKGLRWTRSSVQGVCSVDDISSRLASANEPVPMSTAAVTKEPSPESISTERYGWKSVVFAVLILVAVSVLTFGRATTNKFLLWDDSINITDNPFLNPPSEEGLRQIWGGPYAGLYSPVAYTWWAGLITYSHSTIHAGNILLHTLSVLLVFVILRRLVKSLPGAVFGALLFAVHPLQAESVNWASEARGLLAALFGLIALWLYLRVTDMEYEAAPVEDEKPQPPKAEKKTTENASEESAEEYDEEEDLPPIPVGRYIVYTLATIAFILAMLSKPSAAAIPIMAWVIDFAWLGRRPKGHPEVWSDWSLLVVWALISAGVAYGTSSFQTGMGDVQAQLWWVRPLVAGDALFFYIYKFFVPLGLSTDYGRTPTHVVTHWWGYLTWFVPALLVALLWRLQRPQPWLTAAAITAIALLPVLGLIPFAFQFYSTVADRYMYLAMLGPALAVAWLITSTDRKAVKYAAAIILCVLAALSIRQSGFWQDNDTLFMHTLDVNPDSFMAYSNLGTERLAHKEYAEAEKYFQAALDIYPEHLESLVSMGLLLREQGDVNQAVPYLQHAVDINHDAAPALNALGMAYQDQGRLEEANVLLRHAIECDPRYYHAHVSLGKLLLEKEQYPQAIDQFVEALDIRQGLVDANFGIAHAMIRQMGEPGAGPNREAVDKVIDLLGVVYEQDPEYPQVQNLLATSRRLNAALMKSEQRYAAAEEQLLLALELNPASVELLLEMANVYLIQGQIEKAESTLRQILDIDPKSINAHIGIGNLLADQGRTDEALQEYEAVLAIDPDYPGAYYQIGFTHQNLGNFKQAVEAYRSALKYRDTWDGWHIAANNLAWILATVNDPTLRDGQEALNWANDLVNGFTEELPPDYIEYLDTQAAAFAALGQFDDAVRTTRRALSMAEKMQAPDLQARFQRRLELYFTDRPLHEANQGVDSEIQAANQANPASPPSAGPAAEATPPSDES</sequence>
<keyword evidence="14" id="KW-1185">Reference proteome</keyword>
<feature type="repeat" description="TPR" evidence="6">
    <location>
        <begin position="2306"/>
        <end position="2339"/>
    </location>
</feature>
<evidence type="ECO:0000256" key="5">
    <source>
        <dbReference type="ARBA" id="ARBA00023136"/>
    </source>
</evidence>
<feature type="repeat" description="TPR" evidence="6">
    <location>
        <begin position="1602"/>
        <end position="1635"/>
    </location>
</feature>
<dbReference type="Pfam" id="PF14559">
    <property type="entry name" value="TPR_19"/>
    <property type="match status" value="2"/>
</dbReference>
<proteinExistence type="predicted"/>
<dbReference type="SUPFAM" id="SSF52540">
    <property type="entry name" value="P-loop containing nucleoside triphosphate hydrolases"/>
    <property type="match status" value="1"/>
</dbReference>
<feature type="transmembrane region" description="Helical" evidence="8">
    <location>
        <begin position="678"/>
        <end position="698"/>
    </location>
</feature>